<dbReference type="Proteomes" id="UP001148737">
    <property type="component" value="Unassembled WGS sequence"/>
</dbReference>
<organism evidence="1 2">
    <name type="scientific">Lecanicillium saksenae</name>
    <dbReference type="NCBI Taxonomy" id="468837"/>
    <lineage>
        <taxon>Eukaryota</taxon>
        <taxon>Fungi</taxon>
        <taxon>Dikarya</taxon>
        <taxon>Ascomycota</taxon>
        <taxon>Pezizomycotina</taxon>
        <taxon>Sordariomycetes</taxon>
        <taxon>Hypocreomycetidae</taxon>
        <taxon>Hypocreales</taxon>
        <taxon>Cordycipitaceae</taxon>
        <taxon>Lecanicillium</taxon>
    </lineage>
</organism>
<dbReference type="EMBL" id="JANAKD010000268">
    <property type="protein sequence ID" value="KAJ3495540.1"/>
    <property type="molecule type" value="Genomic_DNA"/>
</dbReference>
<sequence>MSKLSASRKGSSQSSMQQQSPLPVDNMLHLASAEWVAGLSIASPYTHHLPLSLVPSSQSISRHTTLTPHSQSSQHSMFSDMPVPTFEHGHYMTMNSQLPWSSDSLMVPPLHPDISSQGSSPSARLSSESPSFQDAEGEAEAPSEEATEPPKKPKRSRPNRYKNAPPAVIQRRRAANRKSQQAYRKRKDDRIAELEELLNQSTKREQEMSHAYMTLRAEYEQLLLAGSPGASTHHARSPSDAGSAYTAAPTTTEVGGATVTADEEAAAAFLSLASFTQNDGSNQQRQQLSPGLAHPHHMQRSSASPHLLSVYPPPPM</sequence>
<comment type="caution">
    <text evidence="1">The sequence shown here is derived from an EMBL/GenBank/DDBJ whole genome shotgun (WGS) entry which is preliminary data.</text>
</comment>
<keyword evidence="2" id="KW-1185">Reference proteome</keyword>
<proteinExistence type="predicted"/>
<gene>
    <name evidence="1" type="ORF">NLG97_g3318</name>
</gene>
<accession>A0ACC1QZU7</accession>
<protein>
    <submittedName>
        <fullName evidence="1">Uncharacterized protein</fullName>
    </submittedName>
</protein>
<evidence type="ECO:0000313" key="2">
    <source>
        <dbReference type="Proteomes" id="UP001148737"/>
    </source>
</evidence>
<evidence type="ECO:0000313" key="1">
    <source>
        <dbReference type="EMBL" id="KAJ3495540.1"/>
    </source>
</evidence>
<name>A0ACC1QZU7_9HYPO</name>
<reference evidence="1" key="1">
    <citation type="submission" date="2022-07" db="EMBL/GenBank/DDBJ databases">
        <title>Genome Sequence of Lecanicillium saksenae.</title>
        <authorList>
            <person name="Buettner E."/>
        </authorList>
    </citation>
    <scope>NUCLEOTIDE SEQUENCE</scope>
    <source>
        <strain evidence="1">VT-O1</strain>
    </source>
</reference>